<dbReference type="InterPro" id="IPR000569">
    <property type="entry name" value="HECT_dom"/>
</dbReference>
<keyword evidence="9" id="KW-1185">Reference proteome</keyword>
<dbReference type="Proteomes" id="UP001165085">
    <property type="component" value="Unassembled WGS sequence"/>
</dbReference>
<evidence type="ECO:0000256" key="6">
    <source>
        <dbReference type="SAM" id="MobiDB-lite"/>
    </source>
</evidence>
<dbReference type="Gene3D" id="3.90.1750.10">
    <property type="entry name" value="Hect, E3 ligase catalytic domains"/>
    <property type="match status" value="1"/>
</dbReference>
<feature type="compositionally biased region" description="Low complexity" evidence="6">
    <location>
        <begin position="15"/>
        <end position="34"/>
    </location>
</feature>
<dbReference type="FunFam" id="3.30.2410.10:FF:000011">
    <property type="entry name" value="Putative Ubiquitin-protein ligase E3C"/>
    <property type="match status" value="1"/>
</dbReference>
<feature type="active site" description="Glycyl thioester intermediate" evidence="5">
    <location>
        <position position="898"/>
    </location>
</feature>
<dbReference type="Pfam" id="PF00632">
    <property type="entry name" value="HECT"/>
    <property type="match status" value="1"/>
</dbReference>
<dbReference type="InterPro" id="IPR044611">
    <property type="entry name" value="E3A/B/C-like"/>
</dbReference>
<evidence type="ECO:0000256" key="3">
    <source>
        <dbReference type="ARBA" id="ARBA00022679"/>
    </source>
</evidence>
<keyword evidence="4 5" id="KW-0833">Ubl conjugation pathway</keyword>
<feature type="region of interest" description="Disordered" evidence="6">
    <location>
        <begin position="277"/>
        <end position="306"/>
    </location>
</feature>
<evidence type="ECO:0000256" key="4">
    <source>
        <dbReference type="ARBA" id="ARBA00022786"/>
    </source>
</evidence>
<sequence length="930" mass="104634">MFDGSYKSKRVISLSGSRNPNKNRSGSRNNRSSNTLQGDTTKAETLRLAREQRKERALNELQKKATTLIQSVYRSHLTRIKILDNVHDSTFHRYISSSRNSLPLPSLPLPPHLIYNLPSKTYLYVLKRESDPQVLNEYLSNPPVLTGKETETLTFNLLEPLPNLQKDEEASNLLQAVSKHIPPQPILPTLILAVPNLTSKPQLCSTALHILSLPSLTSLIPSSPVSPTHANVILANLLSINGKLSPQHLPILENLLEEPSYLWELQQEICPVRDPNEAMEISDDDSDSDLDEDEFPSSSSSSSKLPTYPSMATLKSSLTSSFLSSAPPSPSNLLIKSTDLTPILTSPTLKSTAALNLLLNTYYLTTSPSSFLSNLIFTPSFMNNLNSQPKNYVWHVCTDFWMKSKFDKDVDTGIFEGGIIECKEKVKFLCSKVYFESEGEVLDWLSSVIFLRKVRERWERLQFCEEKVFVWEVQPRRKGGRDEGFDLEAVREGMDEEEGGEKDFTGMFRDAMFGRILETVPFCIDFEVRYDIFRGLILANQKITHDELESIRAMAEGFTPPSYVRIKVGRERLFLDSLEQLNKLGGRMKNKVQVSFVNSEGLDEAGIDGGGVFKEFMGELVRKGFLEEEYFRETENHDLIPNSLPNGGGEAMEFLGRVLGKAVYENILVEPRFGLIFLKKVLGRTNQADDLRFHDAAFFSNLMKLKSPDVDPSDLDLDFTITSSTTLAGQHTETRAQDLVPGGRSIDVTKTNVLGYIFHVAHHMLNVELSAAVKRFLKGFREIIPASWITMFSPRELQKIIGGDDEGGIDVNDLKRTMVYAGGYHESQPIIQWFWEVVEEFSKDEQAKFLMFITSNSRTPLKGFRALTPVPCIQQVYANHAQGGEDDGSERLPTAATCMNLLKLPKYKDKETLKKKLTYAVMSGAGFELS</sequence>
<keyword evidence="3" id="KW-0808">Transferase</keyword>
<dbReference type="GO" id="GO:0000209">
    <property type="term" value="P:protein polyubiquitination"/>
    <property type="evidence" value="ECO:0007669"/>
    <property type="project" value="InterPro"/>
</dbReference>
<dbReference type="EMBL" id="BRXY01000511">
    <property type="protein sequence ID" value="GMH98226.1"/>
    <property type="molecule type" value="Genomic_DNA"/>
</dbReference>
<dbReference type="PANTHER" id="PTHR45700:SF2">
    <property type="entry name" value="UBIQUITIN-PROTEIN LIGASE E3C"/>
    <property type="match status" value="1"/>
</dbReference>
<dbReference type="GO" id="GO:0061630">
    <property type="term" value="F:ubiquitin protein ligase activity"/>
    <property type="evidence" value="ECO:0007669"/>
    <property type="project" value="UniProtKB-EC"/>
</dbReference>
<protein>
    <recommendedName>
        <fullName evidence="2">HECT-type E3 ubiquitin transferase</fullName>
        <ecNumber evidence="2">2.3.2.26</ecNumber>
    </recommendedName>
</protein>
<dbReference type="CDD" id="cd00078">
    <property type="entry name" value="HECTc"/>
    <property type="match status" value="1"/>
</dbReference>
<evidence type="ECO:0000256" key="1">
    <source>
        <dbReference type="ARBA" id="ARBA00000885"/>
    </source>
</evidence>
<dbReference type="InterPro" id="IPR035983">
    <property type="entry name" value="Hect_E3_ubiquitin_ligase"/>
</dbReference>
<feature type="compositionally biased region" description="Acidic residues" evidence="6">
    <location>
        <begin position="280"/>
        <end position="295"/>
    </location>
</feature>
<proteinExistence type="predicted"/>
<dbReference type="SUPFAM" id="SSF56204">
    <property type="entry name" value="Hect, E3 ligase catalytic domain"/>
    <property type="match status" value="1"/>
</dbReference>
<dbReference type="Gene3D" id="3.30.2410.10">
    <property type="entry name" value="Hect, E3 ligase catalytic domain"/>
    <property type="match status" value="1"/>
</dbReference>
<organism evidence="8 9">
    <name type="scientific">Triparma strigata</name>
    <dbReference type="NCBI Taxonomy" id="1606541"/>
    <lineage>
        <taxon>Eukaryota</taxon>
        <taxon>Sar</taxon>
        <taxon>Stramenopiles</taxon>
        <taxon>Ochrophyta</taxon>
        <taxon>Bolidophyceae</taxon>
        <taxon>Parmales</taxon>
        <taxon>Triparmaceae</taxon>
        <taxon>Triparma</taxon>
    </lineage>
</organism>
<evidence type="ECO:0000256" key="5">
    <source>
        <dbReference type="PROSITE-ProRule" id="PRU00104"/>
    </source>
</evidence>
<evidence type="ECO:0000313" key="8">
    <source>
        <dbReference type="EMBL" id="GMH98226.1"/>
    </source>
</evidence>
<dbReference type="CDD" id="cd23767">
    <property type="entry name" value="IQCD"/>
    <property type="match status" value="1"/>
</dbReference>
<gene>
    <name evidence="8" type="ORF">TrST_g3736</name>
</gene>
<dbReference type="PROSITE" id="PS50096">
    <property type="entry name" value="IQ"/>
    <property type="match status" value="1"/>
</dbReference>
<accession>A0A9W7BXJ1</accession>
<evidence type="ECO:0000259" key="7">
    <source>
        <dbReference type="PROSITE" id="PS50237"/>
    </source>
</evidence>
<feature type="region of interest" description="Disordered" evidence="6">
    <location>
        <begin position="1"/>
        <end position="44"/>
    </location>
</feature>
<dbReference type="AlphaFoldDB" id="A0A9W7BXJ1"/>
<dbReference type="Gene3D" id="3.30.2160.10">
    <property type="entry name" value="Hect, E3 ligase catalytic domain"/>
    <property type="match status" value="1"/>
</dbReference>
<evidence type="ECO:0000256" key="2">
    <source>
        <dbReference type="ARBA" id="ARBA00012485"/>
    </source>
</evidence>
<name>A0A9W7BXJ1_9STRA</name>
<dbReference type="PANTHER" id="PTHR45700">
    <property type="entry name" value="UBIQUITIN-PROTEIN LIGASE E3C"/>
    <property type="match status" value="1"/>
</dbReference>
<feature type="domain" description="HECT" evidence="7">
    <location>
        <begin position="588"/>
        <end position="930"/>
    </location>
</feature>
<dbReference type="EC" id="2.3.2.26" evidence="2"/>
<evidence type="ECO:0000313" key="9">
    <source>
        <dbReference type="Proteomes" id="UP001165085"/>
    </source>
</evidence>
<dbReference type="SMART" id="SM00119">
    <property type="entry name" value="HECTc"/>
    <property type="match status" value="1"/>
</dbReference>
<dbReference type="OrthoDB" id="8068875at2759"/>
<comment type="catalytic activity">
    <reaction evidence="1">
        <text>S-ubiquitinyl-[E2 ubiquitin-conjugating enzyme]-L-cysteine + [acceptor protein]-L-lysine = [E2 ubiquitin-conjugating enzyme]-L-cysteine + N(6)-ubiquitinyl-[acceptor protein]-L-lysine.</text>
        <dbReference type="EC" id="2.3.2.26"/>
    </reaction>
</comment>
<dbReference type="GO" id="GO:0006511">
    <property type="term" value="P:ubiquitin-dependent protein catabolic process"/>
    <property type="evidence" value="ECO:0007669"/>
    <property type="project" value="TreeGrafter"/>
</dbReference>
<comment type="caution">
    <text evidence="8">The sequence shown here is derived from an EMBL/GenBank/DDBJ whole genome shotgun (WGS) entry which is preliminary data.</text>
</comment>
<reference evidence="9" key="1">
    <citation type="journal article" date="2023" name="Commun. Biol.">
        <title>Genome analysis of Parmales, the sister group of diatoms, reveals the evolutionary specialization of diatoms from phago-mixotrophs to photoautotrophs.</title>
        <authorList>
            <person name="Ban H."/>
            <person name="Sato S."/>
            <person name="Yoshikawa S."/>
            <person name="Yamada K."/>
            <person name="Nakamura Y."/>
            <person name="Ichinomiya M."/>
            <person name="Sato N."/>
            <person name="Blanc-Mathieu R."/>
            <person name="Endo H."/>
            <person name="Kuwata A."/>
            <person name="Ogata H."/>
        </authorList>
    </citation>
    <scope>NUCLEOTIDE SEQUENCE [LARGE SCALE GENOMIC DNA]</scope>
    <source>
        <strain evidence="9">NIES 3701</strain>
    </source>
</reference>
<dbReference type="PROSITE" id="PS50237">
    <property type="entry name" value="HECT"/>
    <property type="match status" value="1"/>
</dbReference>